<dbReference type="SMART" id="SM00353">
    <property type="entry name" value="HLH"/>
    <property type="match status" value="1"/>
</dbReference>
<reference evidence="5 6" key="1">
    <citation type="submission" date="2009-11" db="EMBL/GenBank/DDBJ databases">
        <title>Annotation of Allomyces macrogynus ATCC 38327.</title>
        <authorList>
            <consortium name="The Broad Institute Genome Sequencing Platform"/>
            <person name="Russ C."/>
            <person name="Cuomo C."/>
            <person name="Burger G."/>
            <person name="Gray M.W."/>
            <person name="Holland P.W.H."/>
            <person name="King N."/>
            <person name="Lang F.B.F."/>
            <person name="Roger A.J."/>
            <person name="Ruiz-Trillo I."/>
            <person name="Young S.K."/>
            <person name="Zeng Q."/>
            <person name="Gargeya S."/>
            <person name="Fitzgerald M."/>
            <person name="Haas B."/>
            <person name="Abouelleil A."/>
            <person name="Alvarado L."/>
            <person name="Arachchi H.M."/>
            <person name="Berlin A."/>
            <person name="Chapman S.B."/>
            <person name="Gearin G."/>
            <person name="Goldberg J."/>
            <person name="Griggs A."/>
            <person name="Gujja S."/>
            <person name="Hansen M."/>
            <person name="Heiman D."/>
            <person name="Howarth C."/>
            <person name="Larimer J."/>
            <person name="Lui A."/>
            <person name="MacDonald P.J.P."/>
            <person name="McCowen C."/>
            <person name="Montmayeur A."/>
            <person name="Murphy C."/>
            <person name="Neiman D."/>
            <person name="Pearson M."/>
            <person name="Priest M."/>
            <person name="Roberts A."/>
            <person name="Saif S."/>
            <person name="Shea T."/>
            <person name="Sisk P."/>
            <person name="Stolte C."/>
            <person name="Sykes S."/>
            <person name="Wortman J."/>
            <person name="Nusbaum C."/>
            <person name="Birren B."/>
        </authorList>
    </citation>
    <scope>NUCLEOTIDE SEQUENCE [LARGE SCALE GENOMIC DNA]</scope>
    <source>
        <strain evidence="5 6">ATCC 38327</strain>
    </source>
</reference>
<dbReference type="InterPro" id="IPR036638">
    <property type="entry name" value="HLH_DNA-bd_sf"/>
</dbReference>
<dbReference type="InterPro" id="IPR047206">
    <property type="entry name" value="bHLHzip_scCBP1-like"/>
</dbReference>
<dbReference type="InterPro" id="IPR011598">
    <property type="entry name" value="bHLH_dom"/>
</dbReference>
<keyword evidence="1" id="KW-0238">DNA-binding</keyword>
<feature type="region of interest" description="Disordered" evidence="3">
    <location>
        <begin position="434"/>
        <end position="459"/>
    </location>
</feature>
<keyword evidence="6" id="KW-1185">Reference proteome</keyword>
<accession>A0A0L0S263</accession>
<dbReference type="VEuPathDB" id="FungiDB:AMAG_02283"/>
<dbReference type="PANTHER" id="PTHR47787">
    <property type="entry name" value="CENTROMERE-BINDING PROTEIN 1"/>
    <property type="match status" value="1"/>
</dbReference>
<dbReference type="Gene3D" id="4.10.280.10">
    <property type="entry name" value="Helix-loop-helix DNA-binding domain"/>
    <property type="match status" value="1"/>
</dbReference>
<sequence length="509" mass="52074">MASSAPAPVLAAADEPAVAVTAPAEPPTSDLAGLLLASNPLEPAAAVAAAVPAIDAVPQAPVDEQAVAAVAQAQEHQDHQVVQPVDQAQPHVQLDPTQQQQLDAAAAAAAAAAHVGIPLGVAPALTPSVADALRLNGVPTDLDANSPLGLAVLAARNAAFQHQQQQQAEAAAAAAAAMSMSSSPAPAGSAAAAAAAAAKLTPGTDEWLKQRRESHKEVERRRREVINTGIAELAKIVPNCSDRNKGGILHRAVQYIQQLKEAEQRNAERWTLDKMLADQAINDLTGYVEFLKAENDAMRGQITQLGGEAPPRTAPPAPSVPPYHAHAAMAAMHPGYHYFAPPPGHWPQAGYPLQHPGATPTTTAEGQPAQPAGQQAQQQQAMLDMQAAAAAQMHQAFAEQQMQLAQMHQQQYVEQQAAAAAAAAAAAQAHAEAHAQALAPAEKRAHPEDGEEQGDEASKRARIDEVASNGDAVLAAAAAAAMVDDASAAAAAATPGETAAGDTQEVSAA</sequence>
<feature type="compositionally biased region" description="Low complexity" evidence="3">
    <location>
        <begin position="364"/>
        <end position="381"/>
    </location>
</feature>
<dbReference type="GO" id="GO:0003700">
    <property type="term" value="F:DNA-binding transcription factor activity"/>
    <property type="evidence" value="ECO:0007669"/>
    <property type="project" value="InterPro"/>
</dbReference>
<name>A0A0L0S263_ALLM3</name>
<feature type="compositionally biased region" description="Low complexity" evidence="3">
    <location>
        <begin position="485"/>
        <end position="503"/>
    </location>
</feature>
<evidence type="ECO:0000313" key="5">
    <source>
        <dbReference type="EMBL" id="KNE56480.1"/>
    </source>
</evidence>
<gene>
    <name evidence="5" type="ORF">AMAG_02283</name>
</gene>
<evidence type="ECO:0000256" key="3">
    <source>
        <dbReference type="SAM" id="MobiDB-lite"/>
    </source>
</evidence>
<reference evidence="6" key="2">
    <citation type="submission" date="2009-11" db="EMBL/GenBank/DDBJ databases">
        <title>The Genome Sequence of Allomyces macrogynus strain ATCC 38327.</title>
        <authorList>
            <consortium name="The Broad Institute Genome Sequencing Platform"/>
            <person name="Russ C."/>
            <person name="Cuomo C."/>
            <person name="Shea T."/>
            <person name="Young S.K."/>
            <person name="Zeng Q."/>
            <person name="Koehrsen M."/>
            <person name="Haas B."/>
            <person name="Borodovsky M."/>
            <person name="Guigo R."/>
            <person name="Alvarado L."/>
            <person name="Berlin A."/>
            <person name="Borenstein D."/>
            <person name="Chen Z."/>
            <person name="Engels R."/>
            <person name="Freedman E."/>
            <person name="Gellesch M."/>
            <person name="Goldberg J."/>
            <person name="Griggs A."/>
            <person name="Gujja S."/>
            <person name="Heiman D."/>
            <person name="Hepburn T."/>
            <person name="Howarth C."/>
            <person name="Jen D."/>
            <person name="Larson L."/>
            <person name="Lewis B."/>
            <person name="Mehta T."/>
            <person name="Park D."/>
            <person name="Pearson M."/>
            <person name="Roberts A."/>
            <person name="Saif S."/>
            <person name="Shenoy N."/>
            <person name="Sisk P."/>
            <person name="Stolte C."/>
            <person name="Sykes S."/>
            <person name="Walk T."/>
            <person name="White J."/>
            <person name="Yandava C."/>
            <person name="Burger G."/>
            <person name="Gray M.W."/>
            <person name="Holland P.W.H."/>
            <person name="King N."/>
            <person name="Lang F.B.F."/>
            <person name="Roger A.J."/>
            <person name="Ruiz-Trillo I."/>
            <person name="Lander E."/>
            <person name="Nusbaum C."/>
        </authorList>
    </citation>
    <scope>NUCLEOTIDE SEQUENCE [LARGE SCALE GENOMIC DNA]</scope>
    <source>
        <strain evidence="6">ATCC 38327</strain>
    </source>
</reference>
<dbReference type="Proteomes" id="UP000054350">
    <property type="component" value="Unassembled WGS sequence"/>
</dbReference>
<dbReference type="GO" id="GO:0003677">
    <property type="term" value="F:DNA binding"/>
    <property type="evidence" value="ECO:0007669"/>
    <property type="project" value="UniProtKB-KW"/>
</dbReference>
<dbReference type="eggNOG" id="KOG1318">
    <property type="taxonomic scope" value="Eukaryota"/>
</dbReference>
<proteinExistence type="predicted"/>
<dbReference type="GO" id="GO:0046983">
    <property type="term" value="F:protein dimerization activity"/>
    <property type="evidence" value="ECO:0007669"/>
    <property type="project" value="InterPro"/>
</dbReference>
<keyword evidence="2" id="KW-0539">Nucleus</keyword>
<dbReference type="GO" id="GO:0005634">
    <property type="term" value="C:nucleus"/>
    <property type="evidence" value="ECO:0007669"/>
    <property type="project" value="TreeGrafter"/>
</dbReference>
<dbReference type="Pfam" id="PF00010">
    <property type="entry name" value="HLH"/>
    <property type="match status" value="1"/>
</dbReference>
<dbReference type="AlphaFoldDB" id="A0A0L0S263"/>
<evidence type="ECO:0000256" key="1">
    <source>
        <dbReference type="ARBA" id="ARBA00023125"/>
    </source>
</evidence>
<evidence type="ECO:0000259" key="4">
    <source>
        <dbReference type="PROSITE" id="PS50888"/>
    </source>
</evidence>
<dbReference type="PANTHER" id="PTHR47787:SF1">
    <property type="entry name" value="CENTROMERE-BINDING PROTEIN 1"/>
    <property type="match status" value="1"/>
</dbReference>
<organism evidence="5 6">
    <name type="scientific">Allomyces macrogynus (strain ATCC 38327)</name>
    <name type="common">Allomyces javanicus var. macrogynus</name>
    <dbReference type="NCBI Taxonomy" id="578462"/>
    <lineage>
        <taxon>Eukaryota</taxon>
        <taxon>Fungi</taxon>
        <taxon>Fungi incertae sedis</taxon>
        <taxon>Blastocladiomycota</taxon>
        <taxon>Blastocladiomycetes</taxon>
        <taxon>Blastocladiales</taxon>
        <taxon>Blastocladiaceae</taxon>
        <taxon>Allomyces</taxon>
    </lineage>
</organism>
<feature type="domain" description="BHLH" evidence="4">
    <location>
        <begin position="210"/>
        <end position="259"/>
    </location>
</feature>
<evidence type="ECO:0000313" key="6">
    <source>
        <dbReference type="Proteomes" id="UP000054350"/>
    </source>
</evidence>
<dbReference type="CDD" id="cd11398">
    <property type="entry name" value="bHLHzip_scCBP1"/>
    <property type="match status" value="1"/>
</dbReference>
<dbReference type="SUPFAM" id="SSF47459">
    <property type="entry name" value="HLH, helix-loop-helix DNA-binding domain"/>
    <property type="match status" value="1"/>
</dbReference>
<protein>
    <recommendedName>
        <fullName evidence="4">BHLH domain-containing protein</fullName>
    </recommendedName>
</protein>
<feature type="region of interest" description="Disordered" evidence="3">
    <location>
        <begin position="347"/>
        <end position="381"/>
    </location>
</feature>
<dbReference type="STRING" id="578462.A0A0L0S263"/>
<evidence type="ECO:0000256" key="2">
    <source>
        <dbReference type="ARBA" id="ARBA00023242"/>
    </source>
</evidence>
<dbReference type="OrthoDB" id="71302at2759"/>
<dbReference type="PROSITE" id="PS50888">
    <property type="entry name" value="BHLH"/>
    <property type="match status" value="1"/>
</dbReference>
<feature type="region of interest" description="Disordered" evidence="3">
    <location>
        <begin position="485"/>
        <end position="509"/>
    </location>
</feature>
<dbReference type="EMBL" id="GG745330">
    <property type="protein sequence ID" value="KNE56480.1"/>
    <property type="molecule type" value="Genomic_DNA"/>
</dbReference>